<dbReference type="Gene3D" id="1.20.59.10">
    <property type="entry name" value="Chorismate mutase"/>
    <property type="match status" value="1"/>
</dbReference>
<keyword evidence="1" id="KW-0413">Isomerase</keyword>
<dbReference type="GO" id="GO:0046417">
    <property type="term" value="P:chorismate metabolic process"/>
    <property type="evidence" value="ECO:0007669"/>
    <property type="project" value="InterPro"/>
</dbReference>
<feature type="domain" description="Chorismate mutase" evidence="2">
    <location>
        <begin position="1"/>
        <end position="87"/>
    </location>
</feature>
<evidence type="ECO:0000256" key="1">
    <source>
        <dbReference type="ARBA" id="ARBA00023235"/>
    </source>
</evidence>
<dbReference type="KEGG" id="saco:SAME_01553"/>
<dbReference type="InterPro" id="IPR051331">
    <property type="entry name" value="Chorismate_mutase-related"/>
</dbReference>
<dbReference type="InterPro" id="IPR036979">
    <property type="entry name" value="CM_dom_sf"/>
</dbReference>
<dbReference type="Proteomes" id="UP000215144">
    <property type="component" value="Chromosome 1"/>
</dbReference>
<dbReference type="SUPFAM" id="SSF48600">
    <property type="entry name" value="Chorismate mutase II"/>
    <property type="match status" value="1"/>
</dbReference>
<dbReference type="GO" id="GO:0009697">
    <property type="term" value="P:salicylic acid biosynthetic process"/>
    <property type="evidence" value="ECO:0007669"/>
    <property type="project" value="TreeGrafter"/>
</dbReference>
<gene>
    <name evidence="3" type="ORF">SAMEA4504048_01553</name>
</gene>
<dbReference type="NCBIfam" id="TIGR01805">
    <property type="entry name" value="CM_mono_grmpos"/>
    <property type="match status" value="1"/>
</dbReference>
<evidence type="ECO:0000313" key="4">
    <source>
        <dbReference type="Proteomes" id="UP000215144"/>
    </source>
</evidence>
<dbReference type="InterPro" id="IPR011279">
    <property type="entry name" value="Chorismate_mutase_GmP"/>
</dbReference>
<dbReference type="PANTHER" id="PTHR38041">
    <property type="entry name" value="CHORISMATE MUTASE"/>
    <property type="match status" value="1"/>
</dbReference>
<dbReference type="RefSeq" id="WP_017768863.1">
    <property type="nucleotide sequence ID" value="NZ_LT906454.1"/>
</dbReference>
<evidence type="ECO:0000313" key="3">
    <source>
        <dbReference type="EMBL" id="SNV42557.1"/>
    </source>
</evidence>
<accession>A0A239X7A3</accession>
<dbReference type="InterPro" id="IPR036263">
    <property type="entry name" value="Chorismate_II_sf"/>
</dbReference>
<organism evidence="3 4">
    <name type="scientific">Streptococcus acidominimus</name>
    <dbReference type="NCBI Taxonomy" id="1326"/>
    <lineage>
        <taxon>Bacteria</taxon>
        <taxon>Bacillati</taxon>
        <taxon>Bacillota</taxon>
        <taxon>Bacilli</taxon>
        <taxon>Lactobacillales</taxon>
        <taxon>Streptococcaceae</taxon>
        <taxon>Streptococcus</taxon>
    </lineage>
</organism>
<dbReference type="GO" id="GO:0004106">
    <property type="term" value="F:chorismate mutase activity"/>
    <property type="evidence" value="ECO:0007669"/>
    <property type="project" value="InterPro"/>
</dbReference>
<protein>
    <submittedName>
        <fullName evidence="3">Chorismate mutase</fullName>
    </submittedName>
</protein>
<dbReference type="InterPro" id="IPR002701">
    <property type="entry name" value="CM_II_prokaryot"/>
</dbReference>
<reference evidence="3 4" key="1">
    <citation type="submission" date="2017-06" db="EMBL/GenBank/DDBJ databases">
        <authorList>
            <consortium name="Pathogen Informatics"/>
        </authorList>
    </citation>
    <scope>NUCLEOTIDE SEQUENCE [LARGE SCALE GENOMIC DNA]</scope>
    <source>
        <strain evidence="3 4">NCTC11291</strain>
    </source>
</reference>
<dbReference type="OrthoDB" id="9802281at2"/>
<evidence type="ECO:0000259" key="2">
    <source>
        <dbReference type="PROSITE" id="PS51168"/>
    </source>
</evidence>
<dbReference type="PANTHER" id="PTHR38041:SF1">
    <property type="entry name" value="CHORISMATE MUTASE"/>
    <property type="match status" value="1"/>
</dbReference>
<name>A0A239X7A3_STRAI</name>
<dbReference type="SMART" id="SM00830">
    <property type="entry name" value="CM_2"/>
    <property type="match status" value="1"/>
</dbReference>
<proteinExistence type="predicted"/>
<dbReference type="EMBL" id="LT906454">
    <property type="protein sequence ID" value="SNV42557.1"/>
    <property type="molecule type" value="Genomic_DNA"/>
</dbReference>
<dbReference type="AlphaFoldDB" id="A0A239X7A3"/>
<dbReference type="PROSITE" id="PS51168">
    <property type="entry name" value="CHORISMATE_MUT_2"/>
    <property type="match status" value="1"/>
</dbReference>
<dbReference type="Pfam" id="PF01817">
    <property type="entry name" value="CM_2"/>
    <property type="match status" value="1"/>
</dbReference>
<sequence>MDLEAIRQDINTIDAQLVALLEKRMTLVDQVTAYKRKNGKAVLDRDREKIVIDQVAKLVQKEAYRPTIENTFRDIMAQSRHYQSQQLK</sequence>